<dbReference type="EMBL" id="CAXAMN010008668">
    <property type="protein sequence ID" value="CAK9026109.1"/>
    <property type="molecule type" value="Genomic_DNA"/>
</dbReference>
<dbReference type="Pfam" id="PF00226">
    <property type="entry name" value="DnaJ"/>
    <property type="match status" value="1"/>
</dbReference>
<feature type="compositionally biased region" description="Basic and acidic residues" evidence="1">
    <location>
        <begin position="247"/>
        <end position="273"/>
    </location>
</feature>
<feature type="region of interest" description="Disordered" evidence="1">
    <location>
        <begin position="86"/>
        <end position="133"/>
    </location>
</feature>
<evidence type="ECO:0000313" key="4">
    <source>
        <dbReference type="Proteomes" id="UP001642484"/>
    </source>
</evidence>
<keyword evidence="4" id="KW-1185">Reference proteome</keyword>
<dbReference type="InterPro" id="IPR036869">
    <property type="entry name" value="J_dom_sf"/>
</dbReference>
<feature type="domain" description="J" evidence="2">
    <location>
        <begin position="5"/>
        <end position="83"/>
    </location>
</feature>
<evidence type="ECO:0000259" key="2">
    <source>
        <dbReference type="PROSITE" id="PS50076"/>
    </source>
</evidence>
<dbReference type="SMART" id="SM00271">
    <property type="entry name" value="DnaJ"/>
    <property type="match status" value="1"/>
</dbReference>
<organism evidence="3 4">
    <name type="scientific">Durusdinium trenchii</name>
    <dbReference type="NCBI Taxonomy" id="1381693"/>
    <lineage>
        <taxon>Eukaryota</taxon>
        <taxon>Sar</taxon>
        <taxon>Alveolata</taxon>
        <taxon>Dinophyceae</taxon>
        <taxon>Suessiales</taxon>
        <taxon>Symbiodiniaceae</taxon>
        <taxon>Durusdinium</taxon>
    </lineage>
</organism>
<accession>A0ABP0KJF4</accession>
<dbReference type="PROSITE" id="PS50076">
    <property type="entry name" value="DNAJ_2"/>
    <property type="match status" value="1"/>
</dbReference>
<dbReference type="CDD" id="cd06257">
    <property type="entry name" value="DnaJ"/>
    <property type="match status" value="1"/>
</dbReference>
<feature type="region of interest" description="Disordered" evidence="1">
    <location>
        <begin position="600"/>
        <end position="634"/>
    </location>
</feature>
<protein>
    <recommendedName>
        <fullName evidence="2">J domain-containing protein</fullName>
    </recommendedName>
</protein>
<sequence length="652" mass="71262">MVQPCPFEILGIKDFDAPSSAIESAFRKRSLDCHPDKKPGDPTAKAQFEATIEVLLDPVRRAAAQSSASTARRSCKGPFTRFAQCRAAAQRAGAKSSGKPPRPAETPSQPTQAEQAPGCGPEKPRQSQGADPEKVAAGIFFRHLEREREKKEGPREYILPRPRFGKSAEEPPPVRIGLETRHRPRHSGVQDGAGVFAKVKKLSEMAQPSPPLWVGGDVPRTHNVHSQKAGSTEQVKEHSVEPENVKRCEERSNEDGEVKAEKQVKRSRCDKGAARGPCPPLPLLLPTTDRAALVTAIGDVTGAHKSDARVLARVVEILREKGGQAPLAVLTRNPKRLQTILSRHAQLLEVYLPGKYLAGTTLQVHVRLRGAELQRAVECFQRTVQAKAKAGKLYGLAKAEKCAKYAHVVRRHKATVKSRRPCKRLSGVVDLDSSEGSCCEAVQRQTPARRHKPAELLPKQIRIPIYMEQSEPDSSAGSFKAAHSQEGCDQSANKLHEQTSMSCDACEADHSEADRLLHRAYAHAVGRWKASSPSGPSSGRRYFLLLPAALKRMDVFGEFNSQPQVLYEYVPSQGEGRCVVAWSPSCPEVNALLWTVLPLPPDDPSSLQEAPATPPLQTEEDEEDEKELLDSPEELIDSLIRDAAAEAGVPLG</sequence>
<dbReference type="Gene3D" id="1.10.287.110">
    <property type="entry name" value="DnaJ domain"/>
    <property type="match status" value="1"/>
</dbReference>
<evidence type="ECO:0000256" key="1">
    <source>
        <dbReference type="SAM" id="MobiDB-lite"/>
    </source>
</evidence>
<evidence type="ECO:0000313" key="3">
    <source>
        <dbReference type="EMBL" id="CAK9026109.1"/>
    </source>
</evidence>
<name>A0ABP0KJF4_9DINO</name>
<proteinExistence type="predicted"/>
<gene>
    <name evidence="3" type="ORF">CCMP2556_LOCUS16238</name>
</gene>
<reference evidence="3 4" key="1">
    <citation type="submission" date="2024-02" db="EMBL/GenBank/DDBJ databases">
        <authorList>
            <person name="Chen Y."/>
            <person name="Shah S."/>
            <person name="Dougan E. K."/>
            <person name="Thang M."/>
            <person name="Chan C."/>
        </authorList>
    </citation>
    <scope>NUCLEOTIDE SEQUENCE [LARGE SCALE GENOMIC DNA]</scope>
</reference>
<feature type="compositionally biased region" description="Low complexity" evidence="1">
    <location>
        <begin position="86"/>
        <end position="99"/>
    </location>
</feature>
<dbReference type="SUPFAM" id="SSF46565">
    <property type="entry name" value="Chaperone J-domain"/>
    <property type="match status" value="1"/>
</dbReference>
<feature type="compositionally biased region" description="Acidic residues" evidence="1">
    <location>
        <begin position="618"/>
        <end position="634"/>
    </location>
</feature>
<feature type="region of interest" description="Disordered" evidence="1">
    <location>
        <begin position="247"/>
        <end position="275"/>
    </location>
</feature>
<dbReference type="InterPro" id="IPR001623">
    <property type="entry name" value="DnaJ_domain"/>
</dbReference>
<comment type="caution">
    <text evidence="3">The sequence shown here is derived from an EMBL/GenBank/DDBJ whole genome shotgun (WGS) entry which is preliminary data.</text>
</comment>
<dbReference type="Proteomes" id="UP001642484">
    <property type="component" value="Unassembled WGS sequence"/>
</dbReference>